<gene>
    <name evidence="2" type="ORF">M0R89_06890</name>
</gene>
<dbReference type="InterPro" id="IPR055958">
    <property type="entry name" value="DUF7536"/>
</dbReference>
<dbReference type="Pfam" id="PF24380">
    <property type="entry name" value="DUF7536"/>
    <property type="match status" value="1"/>
</dbReference>
<dbReference type="RefSeq" id="WP_248651815.1">
    <property type="nucleotide sequence ID" value="NZ_CP096659.1"/>
</dbReference>
<evidence type="ECO:0000256" key="1">
    <source>
        <dbReference type="SAM" id="Phobius"/>
    </source>
</evidence>
<protein>
    <submittedName>
        <fullName evidence="2">Uncharacterized protein</fullName>
    </submittedName>
</protein>
<evidence type="ECO:0000313" key="2">
    <source>
        <dbReference type="EMBL" id="UPV75778.1"/>
    </source>
</evidence>
<name>A0A8U0HXY0_9EURY</name>
<dbReference type="GeneID" id="72184911"/>
<feature type="transmembrane region" description="Helical" evidence="1">
    <location>
        <begin position="53"/>
        <end position="76"/>
    </location>
</feature>
<dbReference type="KEGG" id="halx:M0R89_06890"/>
<dbReference type="Proteomes" id="UP000830729">
    <property type="component" value="Chromosome"/>
</dbReference>
<reference evidence="2 3" key="1">
    <citation type="submission" date="2022-04" db="EMBL/GenBank/DDBJ databases">
        <title>Diverse halophilic archaea isolated from saline environments.</title>
        <authorList>
            <person name="Cui H.-L."/>
        </authorList>
    </citation>
    <scope>NUCLEOTIDE SEQUENCE [LARGE SCALE GENOMIC DNA]</scope>
    <source>
        <strain evidence="2 3">XZYJT49</strain>
    </source>
</reference>
<keyword evidence="1" id="KW-1133">Transmembrane helix</keyword>
<organism evidence="2 3">
    <name type="scientific">Halorussus limi</name>
    <dbReference type="NCBI Taxonomy" id="2938695"/>
    <lineage>
        <taxon>Archaea</taxon>
        <taxon>Methanobacteriati</taxon>
        <taxon>Methanobacteriota</taxon>
        <taxon>Stenosarchaea group</taxon>
        <taxon>Halobacteria</taxon>
        <taxon>Halobacteriales</taxon>
        <taxon>Haladaptataceae</taxon>
        <taxon>Halorussus</taxon>
    </lineage>
</organism>
<keyword evidence="1" id="KW-0472">Membrane</keyword>
<accession>A0A8U0HXY0</accession>
<keyword evidence="1" id="KW-0812">Transmembrane</keyword>
<feature type="transmembrane region" description="Helical" evidence="1">
    <location>
        <begin position="27"/>
        <end position="47"/>
    </location>
</feature>
<sequence>MSESVPERPRANFVAALNVRRNAVRGFGFSLLFTATVLAVFVVLPGTRQPMPYYLALAFVLVTSLGALATTVLTLVSAYRLARETDLD</sequence>
<keyword evidence="3" id="KW-1185">Reference proteome</keyword>
<dbReference type="EMBL" id="CP096659">
    <property type="protein sequence ID" value="UPV75778.1"/>
    <property type="molecule type" value="Genomic_DNA"/>
</dbReference>
<dbReference type="AlphaFoldDB" id="A0A8U0HXY0"/>
<evidence type="ECO:0000313" key="3">
    <source>
        <dbReference type="Proteomes" id="UP000830729"/>
    </source>
</evidence>
<proteinExistence type="predicted"/>